<name>A0ACB6R2S1_9PLEO</name>
<keyword evidence="2" id="KW-1185">Reference proteome</keyword>
<accession>A0ACB6R2S1</accession>
<evidence type="ECO:0000313" key="2">
    <source>
        <dbReference type="Proteomes" id="UP000799755"/>
    </source>
</evidence>
<sequence length="292" mass="33549">MRCASEVLDTVETKGEFEVSNVIHEIGHMDAEKRMRLMVMSAADQISLARMELLDRYQTRPCWLFYLAKYGVGKGGKYAADVQVAETARLLFEVKKSVLESWAVLIGARGRASPQHMYHLLYLFSKTIQIPCQNHRVIIQAFPESSRWIWICKLCSNGSHDEMKYESSGLCSMFFIQHCDENLLSTRIELVGFEHDIVGLAVHFLARTENAGFYGAFYRINLSWNICELLDYEIELAKNHLVDSVANLCRNFWIVGLLSWRWIDSDVRQGNLKVNPGSDHLQPLTVPHDRFV</sequence>
<gene>
    <name evidence="1" type="ORF">BDR25DRAFT_353659</name>
</gene>
<protein>
    <submittedName>
        <fullName evidence="1">Uncharacterized protein</fullName>
    </submittedName>
</protein>
<organism evidence="1 2">
    <name type="scientific">Lindgomyces ingoldianus</name>
    <dbReference type="NCBI Taxonomy" id="673940"/>
    <lineage>
        <taxon>Eukaryota</taxon>
        <taxon>Fungi</taxon>
        <taxon>Dikarya</taxon>
        <taxon>Ascomycota</taxon>
        <taxon>Pezizomycotina</taxon>
        <taxon>Dothideomycetes</taxon>
        <taxon>Pleosporomycetidae</taxon>
        <taxon>Pleosporales</taxon>
        <taxon>Lindgomycetaceae</taxon>
        <taxon>Lindgomyces</taxon>
    </lineage>
</organism>
<evidence type="ECO:0000313" key="1">
    <source>
        <dbReference type="EMBL" id="KAF2472625.1"/>
    </source>
</evidence>
<reference evidence="1" key="1">
    <citation type="journal article" date="2020" name="Stud. Mycol.">
        <title>101 Dothideomycetes genomes: a test case for predicting lifestyles and emergence of pathogens.</title>
        <authorList>
            <person name="Haridas S."/>
            <person name="Albert R."/>
            <person name="Binder M."/>
            <person name="Bloem J."/>
            <person name="Labutti K."/>
            <person name="Salamov A."/>
            <person name="Andreopoulos B."/>
            <person name="Baker S."/>
            <person name="Barry K."/>
            <person name="Bills G."/>
            <person name="Bluhm B."/>
            <person name="Cannon C."/>
            <person name="Castanera R."/>
            <person name="Culley D."/>
            <person name="Daum C."/>
            <person name="Ezra D."/>
            <person name="Gonzalez J."/>
            <person name="Henrissat B."/>
            <person name="Kuo A."/>
            <person name="Liang C."/>
            <person name="Lipzen A."/>
            <person name="Lutzoni F."/>
            <person name="Magnuson J."/>
            <person name="Mondo S."/>
            <person name="Nolan M."/>
            <person name="Ohm R."/>
            <person name="Pangilinan J."/>
            <person name="Park H.-J."/>
            <person name="Ramirez L."/>
            <person name="Alfaro M."/>
            <person name="Sun H."/>
            <person name="Tritt A."/>
            <person name="Yoshinaga Y."/>
            <person name="Zwiers L.-H."/>
            <person name="Turgeon B."/>
            <person name="Goodwin S."/>
            <person name="Spatafora J."/>
            <person name="Crous P."/>
            <person name="Grigoriev I."/>
        </authorList>
    </citation>
    <scope>NUCLEOTIDE SEQUENCE</scope>
    <source>
        <strain evidence="1">ATCC 200398</strain>
    </source>
</reference>
<dbReference type="EMBL" id="MU003502">
    <property type="protein sequence ID" value="KAF2472625.1"/>
    <property type="molecule type" value="Genomic_DNA"/>
</dbReference>
<dbReference type="Proteomes" id="UP000799755">
    <property type="component" value="Unassembled WGS sequence"/>
</dbReference>
<proteinExistence type="predicted"/>
<comment type="caution">
    <text evidence="1">The sequence shown here is derived from an EMBL/GenBank/DDBJ whole genome shotgun (WGS) entry which is preliminary data.</text>
</comment>